<protein>
    <submittedName>
        <fullName evidence="1">Transposase-like protein</fullName>
    </submittedName>
</protein>
<comment type="caution">
    <text evidence="1">The sequence shown here is derived from an EMBL/GenBank/DDBJ whole genome shotgun (WGS) entry which is preliminary data.</text>
</comment>
<proteinExistence type="predicted"/>
<sequence length="87" mass="9075">MAAVALANGLNANMLRKWVQESEGNPAAVLSSAPQQPAPSFIALPLPAAPAAQDIRIELQRAGTTISVSWPGSAAAECAAWLRELLR</sequence>
<keyword evidence="2" id="KW-1185">Reference proteome</keyword>
<evidence type="ECO:0000313" key="2">
    <source>
        <dbReference type="Proteomes" id="UP000562027"/>
    </source>
</evidence>
<dbReference type="AlphaFoldDB" id="A0A840LHW2"/>
<organism evidence="1 2">
    <name type="scientific">Roseateles oligotrophus</name>
    <dbReference type="NCBI Taxonomy" id="1769250"/>
    <lineage>
        <taxon>Bacteria</taxon>
        <taxon>Pseudomonadati</taxon>
        <taxon>Pseudomonadota</taxon>
        <taxon>Betaproteobacteria</taxon>
        <taxon>Burkholderiales</taxon>
        <taxon>Sphaerotilaceae</taxon>
        <taxon>Roseateles</taxon>
    </lineage>
</organism>
<evidence type="ECO:0000313" key="1">
    <source>
        <dbReference type="EMBL" id="MBB4846212.1"/>
    </source>
</evidence>
<accession>A0A840LHW2</accession>
<gene>
    <name evidence="1" type="ORF">HNP55_004766</name>
</gene>
<name>A0A840LHW2_9BURK</name>
<reference evidence="1 2" key="1">
    <citation type="submission" date="2020-08" db="EMBL/GenBank/DDBJ databases">
        <title>Functional genomics of gut bacteria from endangered species of beetles.</title>
        <authorList>
            <person name="Carlos-Shanley C."/>
        </authorList>
    </citation>
    <scope>NUCLEOTIDE SEQUENCE [LARGE SCALE GENOMIC DNA]</scope>
    <source>
        <strain evidence="1 2">S00239</strain>
    </source>
</reference>
<dbReference type="Proteomes" id="UP000562027">
    <property type="component" value="Unassembled WGS sequence"/>
</dbReference>
<dbReference type="EMBL" id="JACHLP010000016">
    <property type="protein sequence ID" value="MBB4846212.1"/>
    <property type="molecule type" value="Genomic_DNA"/>
</dbReference>